<dbReference type="SUPFAM" id="SSF57997">
    <property type="entry name" value="Tropomyosin"/>
    <property type="match status" value="1"/>
</dbReference>
<evidence type="ECO:0000256" key="3">
    <source>
        <dbReference type="SAM" id="MobiDB-lite"/>
    </source>
</evidence>
<keyword evidence="6" id="KW-1185">Reference proteome</keyword>
<dbReference type="PANTHER" id="PTHR24147:SF53">
    <property type="entry name" value="ANKYRIN REPEAT DOMAIN 26"/>
    <property type="match status" value="1"/>
</dbReference>
<dbReference type="InterPro" id="IPR039497">
    <property type="entry name" value="CC144C-like_CC_dom"/>
</dbReference>
<reference evidence="5 6" key="1">
    <citation type="journal article" date="2023" name="Sci. Data">
        <title>Genome assembly of the Korean intertidal mud-creeper Batillaria attramentaria.</title>
        <authorList>
            <person name="Patra A.K."/>
            <person name="Ho P.T."/>
            <person name="Jun S."/>
            <person name="Lee S.J."/>
            <person name="Kim Y."/>
            <person name="Won Y.J."/>
        </authorList>
    </citation>
    <scope>NUCLEOTIDE SEQUENCE [LARGE SCALE GENOMIC DNA]</scope>
    <source>
        <strain evidence="5">Wonlab-2016</strain>
    </source>
</reference>
<feature type="region of interest" description="Disordered" evidence="3">
    <location>
        <begin position="142"/>
        <end position="166"/>
    </location>
</feature>
<dbReference type="Proteomes" id="UP001519460">
    <property type="component" value="Unassembled WGS sequence"/>
</dbReference>
<proteinExistence type="predicted"/>
<protein>
    <recommendedName>
        <fullName evidence="4">CCDC144C-like coiled-coil domain-containing protein</fullName>
    </recommendedName>
</protein>
<evidence type="ECO:0000256" key="2">
    <source>
        <dbReference type="SAM" id="Coils"/>
    </source>
</evidence>
<organism evidence="5 6">
    <name type="scientific">Batillaria attramentaria</name>
    <dbReference type="NCBI Taxonomy" id="370345"/>
    <lineage>
        <taxon>Eukaryota</taxon>
        <taxon>Metazoa</taxon>
        <taxon>Spiralia</taxon>
        <taxon>Lophotrochozoa</taxon>
        <taxon>Mollusca</taxon>
        <taxon>Gastropoda</taxon>
        <taxon>Caenogastropoda</taxon>
        <taxon>Sorbeoconcha</taxon>
        <taxon>Cerithioidea</taxon>
        <taxon>Batillariidae</taxon>
        <taxon>Batillaria</taxon>
    </lineage>
</organism>
<name>A0ABD0LVT7_9CAEN</name>
<feature type="coiled-coil region" evidence="2">
    <location>
        <begin position="694"/>
        <end position="861"/>
    </location>
</feature>
<feature type="compositionally biased region" description="Polar residues" evidence="3">
    <location>
        <begin position="109"/>
        <end position="124"/>
    </location>
</feature>
<feature type="region of interest" description="Disordered" evidence="3">
    <location>
        <begin position="85"/>
        <end position="124"/>
    </location>
</feature>
<keyword evidence="1 2" id="KW-0175">Coiled coil</keyword>
<feature type="domain" description="CCDC144C-like coiled-coil" evidence="4">
    <location>
        <begin position="300"/>
        <end position="776"/>
    </location>
</feature>
<dbReference type="Pfam" id="PF14915">
    <property type="entry name" value="CCDC144C"/>
    <property type="match status" value="1"/>
</dbReference>
<feature type="coiled-coil region" evidence="2">
    <location>
        <begin position="236"/>
        <end position="395"/>
    </location>
</feature>
<evidence type="ECO:0000259" key="4">
    <source>
        <dbReference type="Pfam" id="PF14915"/>
    </source>
</evidence>
<feature type="region of interest" description="Disordered" evidence="3">
    <location>
        <begin position="938"/>
        <end position="970"/>
    </location>
</feature>
<accession>A0ABD0LVT7</accession>
<evidence type="ECO:0000256" key="1">
    <source>
        <dbReference type="ARBA" id="ARBA00023054"/>
    </source>
</evidence>
<evidence type="ECO:0000313" key="6">
    <source>
        <dbReference type="Proteomes" id="UP001519460"/>
    </source>
</evidence>
<gene>
    <name evidence="5" type="ORF">BaRGS_00005145</name>
</gene>
<comment type="caution">
    <text evidence="5">The sequence shown here is derived from an EMBL/GenBank/DDBJ whole genome shotgun (WGS) entry which is preliminary data.</text>
</comment>
<dbReference type="PANTHER" id="PTHR24147">
    <property type="entry name" value="ANKYRIN REPEAT DOMAIN 36-RELATED"/>
    <property type="match status" value="1"/>
</dbReference>
<feature type="compositionally biased region" description="Polar residues" evidence="3">
    <location>
        <begin position="85"/>
        <end position="102"/>
    </location>
</feature>
<feature type="coiled-coil region" evidence="2">
    <location>
        <begin position="449"/>
        <end position="666"/>
    </location>
</feature>
<dbReference type="InterPro" id="IPR050657">
    <property type="entry name" value="Ankyrin_repeat_domain"/>
</dbReference>
<feature type="compositionally biased region" description="Basic and acidic residues" evidence="3">
    <location>
        <begin position="938"/>
        <end position="955"/>
    </location>
</feature>
<feature type="region of interest" description="Disordered" evidence="3">
    <location>
        <begin position="1135"/>
        <end position="1154"/>
    </location>
</feature>
<sequence>MGNLLTSSEVVSLEVCSAGFFFTAQCVVRAFISESERPTIMFEYQRFLLGDLGRIVLREELKRIEEQVREEARAKEVAALIASSSATTVSGRPSQHSTSSGAQVVLHPQPSQGLPQQSNSGSYLTGPTALQIKQRLQIGSGNPHMAYHSDGMESDDSLASDNERPDNIHSYYPTLGSTQSFRPDFNMADDDILSYTSTEFENGDLVPASTGPFSRDVLLNMNLSDPSTLVQVQDYIRETKRHMEQERNQRAVLENKLRLITKEKQDMQRKLDSMSETRQALEQNKLDLEAKIRSLEYNFSEEQEKRRNAELLLTKTKEQLARKEQNFTSELEAKQRAELTMRNIQLEMRAAQNTIKELEEEREELERQLQHEHNARMLQEQINEEQSRLAQQRHQETMASAMAASRLEARPGEDGTDGEGRGERDKLNAELYAIKMEMDRQRSRFKDEITLMATENEELQSRVEELKSEIKLNEEALAHATMQYNMQLGTLRSEGSTAAAAIEKERAAREKLEAELESLQKRLLSANTEKDRAVQARNELEHDYQREKQSALRDKERKDEELAMLKDNNQHLSQRLHTLETKLNAMENELHVSNTSLMERTNQLQQLRQEADRHKQAQENFDTNIRLEKELNTKLQVKIESLQEKLSQSQHEVLSLKQQVENLRTAGLNSSSADSHEQLTAIMASLHADSDRSKAILEERSNNLMEQVQHLKEEARNADNRRNTLEADLRRLQTEHTEVRHKLSLAEAQLQMMQKAKDQLEQERGQLKLELEKATEKQHASQEKAVEAQARVAELTERLDRAERASQLSTQNLATTSASYNAVARTKDEMEDTLQRLQVENARLDSDLRHERERAEMLQAELTDSYKVRSSLEALCSNLKSTTAHLEEKLGEEAATRVVLAHEARDSKNLLDQELAARRHLGLKIVKLERAQKHAEVKVQEAKKSSSEAEGHKSVLESQLMEESQKNQQLQKEVTNLKSLLKAAKKKMKDTGVAPSPRGENGHYAEFQREVSAEGGKVSTPRGDSSNHHHYHHVVKSADFEHETRNNTLYEQTKPRAVVIDPGEVTSIQTSVKQLERCVRQLETKVSVERVQSQVDGGFVDVEGLQQDMETKYRRELNRKLEEVNAYLETQTRARDRLDSSRSENEARITADKRRLEEENSNLRLQYEQALAQRESREMEARRFKQLYESEMQWRMRLSDQLQQYADRSILLKPRFTASDRLKSRLHGSVGNLNMSAMSDASVNVSRINGDRDEALSNKIRAELDRSIAKHLEAAPHSDIVPVIRETEGALLNQSLAKSSKDYIEILKRKYCV</sequence>
<dbReference type="EMBL" id="JACVVK020000019">
    <property type="protein sequence ID" value="KAK7503606.1"/>
    <property type="molecule type" value="Genomic_DNA"/>
</dbReference>
<evidence type="ECO:0000313" key="5">
    <source>
        <dbReference type="EMBL" id="KAK7503606.1"/>
    </source>
</evidence>